<dbReference type="AlphaFoldDB" id="A0A3N4YJH9"/>
<proteinExistence type="inferred from homology"/>
<comment type="subcellular location">
    <subcellularLocation>
        <location evidence="1">Membrane</location>
        <topology evidence="1">Multi-pass membrane protein</topology>
    </subcellularLocation>
</comment>
<feature type="transmembrane region" description="Helical" evidence="8">
    <location>
        <begin position="254"/>
        <end position="277"/>
    </location>
</feature>
<keyword evidence="6" id="KW-0813">Transport</keyword>
<organism evidence="9 10">
    <name type="scientific">Myceligenerans xiligouense</name>
    <dbReference type="NCBI Taxonomy" id="253184"/>
    <lineage>
        <taxon>Bacteria</taxon>
        <taxon>Bacillati</taxon>
        <taxon>Actinomycetota</taxon>
        <taxon>Actinomycetes</taxon>
        <taxon>Micrococcales</taxon>
        <taxon>Promicromonosporaceae</taxon>
        <taxon>Myceligenerans</taxon>
    </lineage>
</organism>
<name>A0A3N4YJH9_9MICO</name>
<evidence type="ECO:0000256" key="7">
    <source>
        <dbReference type="SAM" id="MobiDB-lite"/>
    </source>
</evidence>
<feature type="transmembrane region" description="Helical" evidence="8">
    <location>
        <begin position="211"/>
        <end position="234"/>
    </location>
</feature>
<dbReference type="EMBL" id="RKQZ01000001">
    <property type="protein sequence ID" value="RPF19566.1"/>
    <property type="molecule type" value="Genomic_DNA"/>
</dbReference>
<dbReference type="PRINTS" id="PR00783">
    <property type="entry name" value="MINTRINSICP"/>
</dbReference>
<dbReference type="PANTHER" id="PTHR19139:SF199">
    <property type="entry name" value="MIP17260P"/>
    <property type="match status" value="1"/>
</dbReference>
<dbReference type="SUPFAM" id="SSF81338">
    <property type="entry name" value="Aquaporin-like"/>
    <property type="match status" value="1"/>
</dbReference>
<keyword evidence="10" id="KW-1185">Reference proteome</keyword>
<keyword evidence="5 8" id="KW-0472">Membrane</keyword>
<sequence length="287" mass="28612">MSQETTAAGDGHAGDVTGAAAADAGTLPRPAAEPDMRAEAPAGPGGDAEALALWRRAVAEALGTCLLVAIVVGSGIMAASLSDDVGLQLLENSLATTLGLAVLIAVLGPVSGAHLNPVVTLVDWFTSRGTGAPDDGGVTARARLTGAGTYVAAQLTGGITGAVLANAMFGVPTGFAATERATAPHLLAEVIATAGLVLVILGLLRSGRESWVPAAVGSYIGAAYWFTASTSFANPAVTVGRMFSDTFAGIAPGSVLPFIAAQLVGGALAVALAAVLFPRARREHHRR</sequence>
<accession>A0A3N4YJH9</accession>
<feature type="transmembrane region" description="Helical" evidence="8">
    <location>
        <begin position="186"/>
        <end position="204"/>
    </location>
</feature>
<dbReference type="Pfam" id="PF00230">
    <property type="entry name" value="MIP"/>
    <property type="match status" value="1"/>
</dbReference>
<evidence type="ECO:0000256" key="4">
    <source>
        <dbReference type="ARBA" id="ARBA00022989"/>
    </source>
</evidence>
<dbReference type="Proteomes" id="UP000280501">
    <property type="component" value="Unassembled WGS sequence"/>
</dbReference>
<evidence type="ECO:0000256" key="6">
    <source>
        <dbReference type="RuleBase" id="RU000477"/>
    </source>
</evidence>
<feature type="transmembrane region" description="Helical" evidence="8">
    <location>
        <begin position="93"/>
        <end position="115"/>
    </location>
</feature>
<dbReference type="GO" id="GO:0015250">
    <property type="term" value="F:water channel activity"/>
    <property type="evidence" value="ECO:0007669"/>
    <property type="project" value="TreeGrafter"/>
</dbReference>
<feature type="region of interest" description="Disordered" evidence="7">
    <location>
        <begin position="1"/>
        <end position="45"/>
    </location>
</feature>
<feature type="compositionally biased region" description="Low complexity" evidence="7">
    <location>
        <begin position="1"/>
        <end position="26"/>
    </location>
</feature>
<evidence type="ECO:0000313" key="9">
    <source>
        <dbReference type="EMBL" id="RPF19566.1"/>
    </source>
</evidence>
<evidence type="ECO:0000256" key="8">
    <source>
        <dbReference type="SAM" id="Phobius"/>
    </source>
</evidence>
<dbReference type="InterPro" id="IPR023271">
    <property type="entry name" value="Aquaporin-like"/>
</dbReference>
<feature type="transmembrane region" description="Helical" evidence="8">
    <location>
        <begin position="61"/>
        <end position="81"/>
    </location>
</feature>
<evidence type="ECO:0000256" key="3">
    <source>
        <dbReference type="ARBA" id="ARBA00022692"/>
    </source>
</evidence>
<comment type="similarity">
    <text evidence="2 6">Belongs to the MIP/aquaporin (TC 1.A.8) family.</text>
</comment>
<dbReference type="InterPro" id="IPR000425">
    <property type="entry name" value="MIP"/>
</dbReference>
<evidence type="ECO:0000313" key="10">
    <source>
        <dbReference type="Proteomes" id="UP000280501"/>
    </source>
</evidence>
<reference evidence="9 10" key="1">
    <citation type="submission" date="2018-11" db="EMBL/GenBank/DDBJ databases">
        <title>Sequencing the genomes of 1000 actinobacteria strains.</title>
        <authorList>
            <person name="Klenk H.-P."/>
        </authorList>
    </citation>
    <scope>NUCLEOTIDE SEQUENCE [LARGE SCALE GENOMIC DNA]</scope>
    <source>
        <strain evidence="9 10">DSM 15700</strain>
    </source>
</reference>
<dbReference type="GO" id="GO:0005886">
    <property type="term" value="C:plasma membrane"/>
    <property type="evidence" value="ECO:0007669"/>
    <property type="project" value="TreeGrafter"/>
</dbReference>
<evidence type="ECO:0000256" key="5">
    <source>
        <dbReference type="ARBA" id="ARBA00023136"/>
    </source>
</evidence>
<keyword evidence="4 8" id="KW-1133">Transmembrane helix</keyword>
<protein>
    <submittedName>
        <fullName evidence="9">Glycerol uptake facilitator-like aquaporin</fullName>
    </submittedName>
</protein>
<comment type="caution">
    <text evidence="9">The sequence shown here is derived from an EMBL/GenBank/DDBJ whole genome shotgun (WGS) entry which is preliminary data.</text>
</comment>
<keyword evidence="3 6" id="KW-0812">Transmembrane</keyword>
<evidence type="ECO:0000256" key="2">
    <source>
        <dbReference type="ARBA" id="ARBA00006175"/>
    </source>
</evidence>
<gene>
    <name evidence="9" type="ORF">EDD34_0117</name>
</gene>
<dbReference type="PANTHER" id="PTHR19139">
    <property type="entry name" value="AQUAPORIN TRANSPORTER"/>
    <property type="match status" value="1"/>
</dbReference>
<dbReference type="InterPro" id="IPR034294">
    <property type="entry name" value="Aquaporin_transptr"/>
</dbReference>
<evidence type="ECO:0000256" key="1">
    <source>
        <dbReference type="ARBA" id="ARBA00004141"/>
    </source>
</evidence>
<dbReference type="Gene3D" id="1.20.1080.10">
    <property type="entry name" value="Glycerol uptake facilitator protein"/>
    <property type="match status" value="2"/>
</dbReference>